<organism evidence="2 3">
    <name type="scientific">Hyphomonas beringensis</name>
    <dbReference type="NCBI Taxonomy" id="1280946"/>
    <lineage>
        <taxon>Bacteria</taxon>
        <taxon>Pseudomonadati</taxon>
        <taxon>Pseudomonadota</taxon>
        <taxon>Alphaproteobacteria</taxon>
        <taxon>Hyphomonadales</taxon>
        <taxon>Hyphomonadaceae</taxon>
        <taxon>Hyphomonas</taxon>
    </lineage>
</organism>
<feature type="transmembrane region" description="Helical" evidence="1">
    <location>
        <begin position="97"/>
        <end position="115"/>
    </location>
</feature>
<reference evidence="2 3" key="1">
    <citation type="journal article" date="2014" name="Antonie Van Leeuwenhoek">
        <title>Hyphomonas beringensis sp. nov. and Hyphomonas chukchiensis sp. nov., isolated from surface seawater of the Bering Sea and Chukchi Sea.</title>
        <authorList>
            <person name="Li C."/>
            <person name="Lai Q."/>
            <person name="Li G."/>
            <person name="Dong C."/>
            <person name="Wang J."/>
            <person name="Liao Y."/>
            <person name="Shao Z."/>
        </authorList>
    </citation>
    <scope>NUCLEOTIDE SEQUENCE [LARGE SCALE GENOMIC DNA]</scope>
    <source>
        <strain evidence="2 3">25B14_1</strain>
    </source>
</reference>
<keyword evidence="3" id="KW-1185">Reference proteome</keyword>
<gene>
    <name evidence="2" type="ORF">HY29_10595</name>
</gene>
<evidence type="ECO:0000313" key="3">
    <source>
        <dbReference type="Proteomes" id="UP000027037"/>
    </source>
</evidence>
<feature type="transmembrane region" description="Helical" evidence="1">
    <location>
        <begin position="31"/>
        <end position="49"/>
    </location>
</feature>
<accession>A0A062UGV2</accession>
<keyword evidence="1" id="KW-1133">Transmembrane helix</keyword>
<keyword evidence="1" id="KW-0472">Membrane</keyword>
<keyword evidence="1" id="KW-0812">Transmembrane</keyword>
<feature type="transmembrane region" description="Helical" evidence="1">
    <location>
        <begin position="61"/>
        <end position="82"/>
    </location>
</feature>
<dbReference type="AlphaFoldDB" id="A0A062UGV2"/>
<proteinExistence type="predicted"/>
<sequence length="118" mass="12967">MEIIMLLLFAPVPCFLLLSVGTFLVRNRFWLFAWITYSVVLTANVAHSLDGVIDGMASGPLIALVIIPMILAIIASFIPALIRIESNDEVALTKRNLTFPLVYAVIVGGLFLRFANAF</sequence>
<dbReference type="EMBL" id="AWFF01000027">
    <property type="protein sequence ID" value="KCZ55804.1"/>
    <property type="molecule type" value="Genomic_DNA"/>
</dbReference>
<protein>
    <submittedName>
        <fullName evidence="2">Uncharacterized protein</fullName>
    </submittedName>
</protein>
<dbReference type="Proteomes" id="UP000027037">
    <property type="component" value="Unassembled WGS sequence"/>
</dbReference>
<dbReference type="STRING" id="1280946.HY29_10595"/>
<evidence type="ECO:0000313" key="2">
    <source>
        <dbReference type="EMBL" id="KCZ55804.1"/>
    </source>
</evidence>
<comment type="caution">
    <text evidence="2">The sequence shown here is derived from an EMBL/GenBank/DDBJ whole genome shotgun (WGS) entry which is preliminary data.</text>
</comment>
<name>A0A062UGV2_9PROT</name>
<evidence type="ECO:0000256" key="1">
    <source>
        <dbReference type="SAM" id="Phobius"/>
    </source>
</evidence>